<evidence type="ECO:0000256" key="8">
    <source>
        <dbReference type="HAMAP-Rule" id="MF_01148"/>
    </source>
</evidence>
<comment type="pathway">
    <text evidence="8">Protein modification; lipoprotein biosynthesis (N-acyl transfer).</text>
</comment>
<evidence type="ECO:0000313" key="12">
    <source>
        <dbReference type="Proteomes" id="UP000662814"/>
    </source>
</evidence>
<keyword evidence="6 8" id="KW-0472">Membrane</keyword>
<keyword evidence="4 8" id="KW-0812">Transmembrane</keyword>
<feature type="transmembrane region" description="Helical" evidence="8">
    <location>
        <begin position="30"/>
        <end position="50"/>
    </location>
</feature>
<feature type="transmembrane region" description="Helical" evidence="8">
    <location>
        <begin position="186"/>
        <end position="211"/>
    </location>
</feature>
<evidence type="ECO:0000256" key="3">
    <source>
        <dbReference type="ARBA" id="ARBA00022679"/>
    </source>
</evidence>
<dbReference type="SUPFAM" id="SSF56317">
    <property type="entry name" value="Carbon-nitrogen hydrolase"/>
    <property type="match status" value="1"/>
</dbReference>
<dbReference type="Pfam" id="PF00795">
    <property type="entry name" value="CN_hydrolase"/>
    <property type="match status" value="1"/>
</dbReference>
<evidence type="ECO:0000256" key="6">
    <source>
        <dbReference type="ARBA" id="ARBA00023136"/>
    </source>
</evidence>
<evidence type="ECO:0000259" key="10">
    <source>
        <dbReference type="PROSITE" id="PS50263"/>
    </source>
</evidence>
<comment type="function">
    <text evidence="8">Catalyzes the phospholipid dependent N-acylation of the N-terminal cysteine of apolipoprotein, the last step in lipoprotein maturation.</text>
</comment>
<keyword evidence="3 8" id="KW-0808">Transferase</keyword>
<dbReference type="PROSITE" id="PS50263">
    <property type="entry name" value="CN_HYDROLASE"/>
    <property type="match status" value="1"/>
</dbReference>
<comment type="catalytic activity">
    <reaction evidence="8">
        <text>N-terminal S-1,2-diacyl-sn-glyceryl-L-cysteinyl-[lipoprotein] + a glycerophospholipid = N-acyl-S-1,2-diacyl-sn-glyceryl-L-cysteinyl-[lipoprotein] + a 2-acyl-sn-glycero-3-phospholipid + H(+)</text>
        <dbReference type="Rhea" id="RHEA:48228"/>
        <dbReference type="Rhea" id="RHEA-COMP:14681"/>
        <dbReference type="Rhea" id="RHEA-COMP:14684"/>
        <dbReference type="ChEBI" id="CHEBI:15378"/>
        <dbReference type="ChEBI" id="CHEBI:136912"/>
        <dbReference type="ChEBI" id="CHEBI:140656"/>
        <dbReference type="ChEBI" id="CHEBI:140657"/>
        <dbReference type="ChEBI" id="CHEBI:140660"/>
        <dbReference type="EC" id="2.3.1.269"/>
    </reaction>
</comment>
<feature type="region of interest" description="Disordered" evidence="9">
    <location>
        <begin position="1"/>
        <end position="29"/>
    </location>
</feature>
<dbReference type="NCBIfam" id="TIGR00546">
    <property type="entry name" value="lnt"/>
    <property type="match status" value="1"/>
</dbReference>
<dbReference type="InterPro" id="IPR036526">
    <property type="entry name" value="C-N_Hydrolase_sf"/>
</dbReference>
<dbReference type="Pfam" id="PF20154">
    <property type="entry name" value="LNT_N"/>
    <property type="match status" value="1"/>
</dbReference>
<sequence>MPPSDSQPPPRRLKGVSRSRRRTPDRSRPPIPLIAAIIIAAAAGPVLDAGFPDKNVWPLTFVGIAMILASLIGRKAGTGLLVGFVAGLSFYLTHIFWATLYLGAIPWLALSTLESVFFALGGMLITLAYRWIPHVWTSSVAQFAFLPAVVAALWTAREAIANVWPYGGFAWGRVSLSQSQSPFADLVSWLGLSGLSFVLVFLTAVIVQLLITPGALRLSAFAVPAALIACVLAVPAWPTQQNGSSTIAAVQGNGKAGYFDEREPGDILISQLKASQDVVGHSIDLLVWPENGTDLDPTRDSASAVALNLLSESLGRAPILTGTITHRDGNYYNTSLLLQDGRVVDYYDKVHPVPFGEYVPDRDFWEPFAPDLLGLIQREYTPGTRDSVMNVDGMIAGISICFDIVDDALVRDTIDRGAQVIIAQTNNADFGRTDENQQQLAIARMRAIETGRALVNISTVGESQMIAPDGTTIQEIPSHEPGYLLQTLPLMKGTTPAVALGAQIELIIVVLGLSALVAAGTGARRPRKRR</sequence>
<dbReference type="EC" id="2.3.1.269" evidence="8"/>
<feature type="transmembrane region" description="Helical" evidence="8">
    <location>
        <begin position="56"/>
        <end position="73"/>
    </location>
</feature>
<evidence type="ECO:0000256" key="2">
    <source>
        <dbReference type="ARBA" id="ARBA00022475"/>
    </source>
</evidence>
<dbReference type="HAMAP" id="MF_01148">
    <property type="entry name" value="Lnt"/>
    <property type="match status" value="1"/>
</dbReference>
<organism evidence="11 12">
    <name type="scientific">Paramicrobacterium chengjingii</name>
    <dbReference type="NCBI Taxonomy" id="2769067"/>
    <lineage>
        <taxon>Bacteria</taxon>
        <taxon>Bacillati</taxon>
        <taxon>Actinomycetota</taxon>
        <taxon>Actinomycetes</taxon>
        <taxon>Micrococcales</taxon>
        <taxon>Microbacteriaceae</taxon>
        <taxon>Paramicrobacterium</taxon>
    </lineage>
</organism>
<feature type="transmembrane region" description="Helical" evidence="8">
    <location>
        <begin position="144"/>
        <end position="166"/>
    </location>
</feature>
<comment type="subcellular location">
    <subcellularLocation>
        <location evidence="1 8">Cell membrane</location>
        <topology evidence="1 8">Multi-pass membrane protein</topology>
    </subcellularLocation>
</comment>
<feature type="compositionally biased region" description="Basic residues" evidence="9">
    <location>
        <begin position="11"/>
        <end position="21"/>
    </location>
</feature>
<feature type="domain" description="CN hydrolase" evidence="10">
    <location>
        <begin position="245"/>
        <end position="490"/>
    </location>
</feature>
<evidence type="ECO:0000256" key="5">
    <source>
        <dbReference type="ARBA" id="ARBA00022989"/>
    </source>
</evidence>
<keyword evidence="12" id="KW-1185">Reference proteome</keyword>
<dbReference type="InterPro" id="IPR045378">
    <property type="entry name" value="LNT_N"/>
</dbReference>
<proteinExistence type="inferred from homology"/>
<reference evidence="11 12" key="1">
    <citation type="submission" date="2020-12" db="EMBL/GenBank/DDBJ databases">
        <title>Microbacterium sp. HY060.</title>
        <authorList>
            <person name="Zhou J."/>
        </authorList>
    </citation>
    <scope>NUCLEOTIDE SEQUENCE [LARGE SCALE GENOMIC DNA]</scope>
    <source>
        <strain evidence="11 12">HY60</strain>
    </source>
</reference>
<keyword evidence="2 8" id="KW-1003">Cell membrane</keyword>
<keyword evidence="7 8" id="KW-0012">Acyltransferase</keyword>
<dbReference type="PANTHER" id="PTHR38686">
    <property type="entry name" value="APOLIPOPROTEIN N-ACYLTRANSFERASE"/>
    <property type="match status" value="1"/>
</dbReference>
<evidence type="ECO:0000256" key="7">
    <source>
        <dbReference type="ARBA" id="ARBA00023315"/>
    </source>
</evidence>
<comment type="similarity">
    <text evidence="8">Belongs to the CN hydrolase family. Apolipoprotein N-acyltransferase subfamily.</text>
</comment>
<dbReference type="PANTHER" id="PTHR38686:SF1">
    <property type="entry name" value="APOLIPOPROTEIN N-ACYLTRANSFERASE"/>
    <property type="match status" value="1"/>
</dbReference>
<feature type="transmembrane region" description="Helical" evidence="8">
    <location>
        <begin position="497"/>
        <end position="520"/>
    </location>
</feature>
<accession>A0ABX6YMG9</accession>
<feature type="transmembrane region" description="Helical" evidence="8">
    <location>
        <begin position="115"/>
        <end position="132"/>
    </location>
</feature>
<dbReference type="Proteomes" id="UP000662814">
    <property type="component" value="Chromosome"/>
</dbReference>
<feature type="transmembrane region" description="Helical" evidence="8">
    <location>
        <begin position="218"/>
        <end position="237"/>
    </location>
</feature>
<feature type="compositionally biased region" description="Pro residues" evidence="9">
    <location>
        <begin position="1"/>
        <end position="10"/>
    </location>
</feature>
<dbReference type="InterPro" id="IPR004563">
    <property type="entry name" value="Apolipo_AcylTrfase"/>
</dbReference>
<gene>
    <name evidence="8 11" type="primary">lnt</name>
    <name evidence="11" type="ORF">HCR76_07765</name>
</gene>
<evidence type="ECO:0000256" key="4">
    <source>
        <dbReference type="ARBA" id="ARBA00022692"/>
    </source>
</evidence>
<keyword evidence="5 8" id="KW-1133">Transmembrane helix</keyword>
<dbReference type="InterPro" id="IPR003010">
    <property type="entry name" value="C-N_Hydrolase"/>
</dbReference>
<protein>
    <recommendedName>
        <fullName evidence="8">Apolipoprotein N-acyltransferase</fullName>
        <shortName evidence="8">ALP N-acyltransferase</shortName>
        <ecNumber evidence="8">2.3.1.269</ecNumber>
    </recommendedName>
</protein>
<name>A0ABX6YMG9_9MICO</name>
<dbReference type="EMBL" id="CP061169">
    <property type="protein sequence ID" value="QPZ39905.1"/>
    <property type="molecule type" value="Genomic_DNA"/>
</dbReference>
<evidence type="ECO:0000313" key="11">
    <source>
        <dbReference type="EMBL" id="QPZ39905.1"/>
    </source>
</evidence>
<dbReference type="CDD" id="cd07571">
    <property type="entry name" value="ALP_N-acyl_transferase"/>
    <property type="match status" value="1"/>
</dbReference>
<feature type="transmembrane region" description="Helical" evidence="8">
    <location>
        <begin position="80"/>
        <end position="109"/>
    </location>
</feature>
<dbReference type="Gene3D" id="3.60.110.10">
    <property type="entry name" value="Carbon-nitrogen hydrolase"/>
    <property type="match status" value="1"/>
</dbReference>
<evidence type="ECO:0000256" key="1">
    <source>
        <dbReference type="ARBA" id="ARBA00004651"/>
    </source>
</evidence>
<evidence type="ECO:0000256" key="9">
    <source>
        <dbReference type="SAM" id="MobiDB-lite"/>
    </source>
</evidence>